<dbReference type="EMBL" id="JAHWGI010000308">
    <property type="protein sequence ID" value="KAK3913083.1"/>
    <property type="molecule type" value="Genomic_DNA"/>
</dbReference>
<accession>A0AAE1LB20</accession>
<evidence type="ECO:0000313" key="5">
    <source>
        <dbReference type="Proteomes" id="UP001219518"/>
    </source>
</evidence>
<evidence type="ECO:0000259" key="2">
    <source>
        <dbReference type="Pfam" id="PF14214"/>
    </source>
</evidence>
<keyword evidence="5" id="KW-1185">Reference proteome</keyword>
<dbReference type="InterPro" id="IPR025476">
    <property type="entry name" value="Helitron_helicase-like"/>
</dbReference>
<protein>
    <submittedName>
        <fullName evidence="4">Mastermind-like domain-containing protein 1</fullName>
    </submittedName>
</protein>
<dbReference type="InterPro" id="IPR046700">
    <property type="entry name" value="DUF6570"/>
</dbReference>
<dbReference type="AlphaFoldDB" id="A0AAE1LB20"/>
<proteinExistence type="predicted"/>
<feature type="non-terminal residue" evidence="4">
    <location>
        <position position="871"/>
    </location>
</feature>
<dbReference type="Pfam" id="PF14214">
    <property type="entry name" value="Helitron_like_N"/>
    <property type="match status" value="1"/>
</dbReference>
<sequence length="871" mass="99872">DPRQNSRTSGPLGKTHVLSSGQVINFTQDVQNVADNLPHLLKDLSNVVVVKLNEEIHLNDFVVRKQKVLNAPIWLKNNNPQYSDIHIDTLSLDELPTDSNVYEQLKSIENQDQLPDEKDNESKSHDDNSIPDDVDDITYTSVPDSSDISLSKTFSTELVWPTLGTTPINEFSSPGYISMAFPHLFCYGTADYSMPRKQKVPLNEYIRHLMLYHDERFAKDERFRYFIMNTEMRWTSLNIGNVYVQKNSMFSKMTIYQLKQYFKENPWIVNQIMHFGSRLRTTKPYWQSRCGELLYIVDQIGTPTIFFTLSSADYYWPELFQLMGYDVNTLSIQKRAHLISQNPFIAETFFHLRSKFFLENSFTKHFEVQDVWYRYEFQHRGSIHVHGLAWLKSAPKITNNMSMSDRQKENVIKYYDNFISCDNPNIHIAPQSTHPCQISLDTVTDIDADLAHLVNQVQRHTKCSETHCLRKIHKDNPRQTGYNFPKPLLPETNFEIIDTTIVDINFKRNDTFVNKYNSWVLQTWRSNIDFSPVLSKQIVYRYIAKYASKSEVKSKNYNEVLTNIVNKTCDDSEPSKKAIRKLLISTCAERDYSAQEVMHFLMGYNFDHSTRKFVVVNLKNIDWTSISYTEGGKSIFDFYSQRPLIFEKISLFELAKFVRSTRIKTIIRKKPAVVRFFPKPNISLDSTTLFRNLAVPFFPWRSLDDVNEVNTEMKKLYFNIIQKECVGAGRPGSARTEPLLGAPPQREDGLRVQLEGADAARPGSSRTEPDDEVRVLLRALVASHTSLTSLFERTPALLGAADAAGPAAQAGAARPPPPPPKLPMYDGSWDYAEHAAQCAAVLSGHDDRTKIAALAACLAGPARSFYTTLPR</sequence>
<name>A0AAE1LB20_9NEOP</name>
<dbReference type="Proteomes" id="UP001219518">
    <property type="component" value="Unassembled WGS sequence"/>
</dbReference>
<feature type="domain" description="Helitron helicase-like" evidence="2">
    <location>
        <begin position="205"/>
        <end position="388"/>
    </location>
</feature>
<reference evidence="4" key="1">
    <citation type="submission" date="2021-07" db="EMBL/GenBank/DDBJ databases">
        <authorList>
            <person name="Catto M.A."/>
            <person name="Jacobson A."/>
            <person name="Kennedy G."/>
            <person name="Labadie P."/>
            <person name="Hunt B.G."/>
            <person name="Srinivasan R."/>
        </authorList>
    </citation>
    <scope>NUCLEOTIDE SEQUENCE</scope>
    <source>
        <strain evidence="4">PL_HMW_Pooled</strain>
        <tissue evidence="4">Head</tissue>
    </source>
</reference>
<evidence type="ECO:0000313" key="4">
    <source>
        <dbReference type="EMBL" id="KAK3913083.1"/>
    </source>
</evidence>
<organism evidence="4 5">
    <name type="scientific">Frankliniella fusca</name>
    <dbReference type="NCBI Taxonomy" id="407009"/>
    <lineage>
        <taxon>Eukaryota</taxon>
        <taxon>Metazoa</taxon>
        <taxon>Ecdysozoa</taxon>
        <taxon>Arthropoda</taxon>
        <taxon>Hexapoda</taxon>
        <taxon>Insecta</taxon>
        <taxon>Pterygota</taxon>
        <taxon>Neoptera</taxon>
        <taxon>Paraneoptera</taxon>
        <taxon>Thysanoptera</taxon>
        <taxon>Terebrantia</taxon>
        <taxon>Thripoidea</taxon>
        <taxon>Thripidae</taxon>
        <taxon>Frankliniella</taxon>
    </lineage>
</organism>
<comment type="caution">
    <text evidence="4">The sequence shown here is derived from an EMBL/GenBank/DDBJ whole genome shotgun (WGS) entry which is preliminary data.</text>
</comment>
<feature type="region of interest" description="Disordered" evidence="1">
    <location>
        <begin position="108"/>
        <end position="136"/>
    </location>
</feature>
<gene>
    <name evidence="4" type="ORF">KUF71_022537</name>
</gene>
<evidence type="ECO:0000256" key="1">
    <source>
        <dbReference type="SAM" id="MobiDB-lite"/>
    </source>
</evidence>
<feature type="compositionally biased region" description="Basic and acidic residues" evidence="1">
    <location>
        <begin position="115"/>
        <end position="128"/>
    </location>
</feature>
<feature type="domain" description="DUF6570" evidence="3">
    <location>
        <begin position="19"/>
        <end position="90"/>
    </location>
</feature>
<evidence type="ECO:0000259" key="3">
    <source>
        <dbReference type="Pfam" id="PF20209"/>
    </source>
</evidence>
<reference evidence="4" key="2">
    <citation type="journal article" date="2023" name="BMC Genomics">
        <title>Pest status, molecular evolution, and epigenetic factors derived from the genome assembly of Frankliniella fusca, a thysanopteran phytovirus vector.</title>
        <authorList>
            <person name="Catto M.A."/>
            <person name="Labadie P.E."/>
            <person name="Jacobson A.L."/>
            <person name="Kennedy G.G."/>
            <person name="Srinivasan R."/>
            <person name="Hunt B.G."/>
        </authorList>
    </citation>
    <scope>NUCLEOTIDE SEQUENCE</scope>
    <source>
        <strain evidence="4">PL_HMW_Pooled</strain>
    </source>
</reference>
<dbReference type="Pfam" id="PF20209">
    <property type="entry name" value="DUF6570"/>
    <property type="match status" value="1"/>
</dbReference>